<evidence type="ECO:0000313" key="2">
    <source>
        <dbReference type="Proteomes" id="UP000620327"/>
    </source>
</evidence>
<gene>
    <name evidence="1" type="ORF">H8Z83_00105</name>
</gene>
<sequence>MKTNFEHLQSLNVRSMALAIWNYASDYCAYCPKNMERRCNENCRAGIREWLNSPYIPSSDIWKEKR</sequence>
<dbReference type="Proteomes" id="UP000620327">
    <property type="component" value="Unassembled WGS sequence"/>
</dbReference>
<proteinExistence type="predicted"/>
<comment type="caution">
    <text evidence="1">The sequence shown here is derived from an EMBL/GenBank/DDBJ whole genome shotgun (WGS) entry which is preliminary data.</text>
</comment>
<name>A0A923S5N4_9FIRM</name>
<keyword evidence="2" id="KW-1185">Reference proteome</keyword>
<dbReference type="EMBL" id="JACOQI010000001">
    <property type="protein sequence ID" value="MBC5768755.1"/>
    <property type="molecule type" value="Genomic_DNA"/>
</dbReference>
<dbReference type="RefSeq" id="WP_118729363.1">
    <property type="nucleotide sequence ID" value="NZ_JACOQI010000001.1"/>
</dbReference>
<protein>
    <submittedName>
        <fullName evidence="1">Uncharacterized protein</fullName>
    </submittedName>
</protein>
<dbReference type="AlphaFoldDB" id="A0A923S5N4"/>
<organism evidence="1 2">
    <name type="scientific">Dysosmobacter segnis</name>
    <dbReference type="NCBI Taxonomy" id="2763042"/>
    <lineage>
        <taxon>Bacteria</taxon>
        <taxon>Bacillati</taxon>
        <taxon>Bacillota</taxon>
        <taxon>Clostridia</taxon>
        <taxon>Eubacteriales</taxon>
        <taxon>Oscillospiraceae</taxon>
        <taxon>Dysosmobacter</taxon>
    </lineage>
</organism>
<evidence type="ECO:0000313" key="1">
    <source>
        <dbReference type="EMBL" id="MBC5768755.1"/>
    </source>
</evidence>
<reference evidence="1" key="1">
    <citation type="submission" date="2020-08" db="EMBL/GenBank/DDBJ databases">
        <title>Genome public.</title>
        <authorList>
            <person name="Liu C."/>
            <person name="Sun Q."/>
        </authorList>
    </citation>
    <scope>NUCLEOTIDE SEQUENCE</scope>
    <source>
        <strain evidence="1">BX15</strain>
    </source>
</reference>
<accession>A0A923S5N4</accession>